<dbReference type="PANTHER" id="PTHR24567">
    <property type="entry name" value="CRP FAMILY TRANSCRIPTIONAL REGULATORY PROTEIN"/>
    <property type="match status" value="1"/>
</dbReference>
<protein>
    <recommendedName>
        <fullName evidence="1">Cyclic nucleotide-binding domain-containing protein</fullName>
    </recommendedName>
</protein>
<dbReference type="AlphaFoldDB" id="A0A511NCL4"/>
<evidence type="ECO:0000259" key="1">
    <source>
        <dbReference type="PROSITE" id="PS50042"/>
    </source>
</evidence>
<dbReference type="CDD" id="cd00038">
    <property type="entry name" value="CAP_ED"/>
    <property type="match status" value="1"/>
</dbReference>
<comment type="caution">
    <text evidence="2">The sequence shown here is derived from an EMBL/GenBank/DDBJ whole genome shotgun (WGS) entry which is preliminary data.</text>
</comment>
<dbReference type="InterPro" id="IPR014710">
    <property type="entry name" value="RmlC-like_jellyroll"/>
</dbReference>
<dbReference type="EMBL" id="BJXC01000001">
    <property type="protein sequence ID" value="GEM50552.1"/>
    <property type="molecule type" value="Genomic_DNA"/>
</dbReference>
<gene>
    <name evidence="2" type="ORF">EB1_03420</name>
</gene>
<dbReference type="InterPro" id="IPR050397">
    <property type="entry name" value="Env_Response_Regulators"/>
</dbReference>
<dbReference type="Proteomes" id="UP000321245">
    <property type="component" value="Unassembled WGS sequence"/>
</dbReference>
<evidence type="ECO:0000313" key="3">
    <source>
        <dbReference type="Proteomes" id="UP000321245"/>
    </source>
</evidence>
<feature type="domain" description="Cyclic nucleotide-binding" evidence="1">
    <location>
        <begin position="23"/>
        <end position="112"/>
    </location>
</feature>
<keyword evidence="3" id="KW-1185">Reference proteome</keyword>
<evidence type="ECO:0000313" key="2">
    <source>
        <dbReference type="EMBL" id="GEM50552.1"/>
    </source>
</evidence>
<dbReference type="GO" id="GO:0003700">
    <property type="term" value="F:DNA-binding transcription factor activity"/>
    <property type="evidence" value="ECO:0007669"/>
    <property type="project" value="TreeGrafter"/>
</dbReference>
<organism evidence="2 3">
    <name type="scientific">Empedobacter brevis NBRC 14943 = ATCC 43319</name>
    <dbReference type="NCBI Taxonomy" id="1218108"/>
    <lineage>
        <taxon>Bacteria</taxon>
        <taxon>Pseudomonadati</taxon>
        <taxon>Bacteroidota</taxon>
        <taxon>Flavobacteriia</taxon>
        <taxon>Flavobacteriales</taxon>
        <taxon>Weeksellaceae</taxon>
        <taxon>Empedobacter</taxon>
    </lineage>
</organism>
<accession>A0A511NCL4</accession>
<sequence length="186" mass="21261">MLRTNQSFLAYAEMLYEQQERKEAIVMKQYAKGQRLLNQDEAASKVMLVKEGITKCFFTEGNEKEYILEFLGKGEIIGEIEFIRNIPCLCTIEAMTDVTVYAFSVSYFESLLKRDIGLNGILLNVFAERIVNTSSRASYQQLYTIEHSLTKLLDLQTKQSIKLSKEDMAAYLGVSVRSLNRGLKNI</sequence>
<dbReference type="Pfam" id="PF00027">
    <property type="entry name" value="cNMP_binding"/>
    <property type="match status" value="1"/>
</dbReference>
<dbReference type="InterPro" id="IPR000595">
    <property type="entry name" value="cNMP-bd_dom"/>
</dbReference>
<dbReference type="PROSITE" id="PS50042">
    <property type="entry name" value="CNMP_BINDING_3"/>
    <property type="match status" value="1"/>
</dbReference>
<proteinExistence type="predicted"/>
<dbReference type="SUPFAM" id="SSF51206">
    <property type="entry name" value="cAMP-binding domain-like"/>
    <property type="match status" value="1"/>
</dbReference>
<dbReference type="GeneID" id="84648631"/>
<name>A0A511NCL4_9FLAO</name>
<reference evidence="2 3" key="1">
    <citation type="submission" date="2019-07" db="EMBL/GenBank/DDBJ databases">
        <title>Whole genome shotgun sequence of Empedobacter brevis NBRC 14943.</title>
        <authorList>
            <person name="Hosoyama A."/>
            <person name="Uohara A."/>
            <person name="Ohji S."/>
            <person name="Ichikawa N."/>
        </authorList>
    </citation>
    <scope>NUCLEOTIDE SEQUENCE [LARGE SCALE GENOMIC DNA]</scope>
    <source>
        <strain evidence="2 3">NBRC 14943</strain>
    </source>
</reference>
<dbReference type="RefSeq" id="WP_019973844.1">
    <property type="nucleotide sequence ID" value="NZ_BJXC01000001.1"/>
</dbReference>
<dbReference type="InterPro" id="IPR018490">
    <property type="entry name" value="cNMP-bd_dom_sf"/>
</dbReference>
<dbReference type="Gene3D" id="2.60.120.10">
    <property type="entry name" value="Jelly Rolls"/>
    <property type="match status" value="1"/>
</dbReference>
<dbReference type="GO" id="GO:0005829">
    <property type="term" value="C:cytosol"/>
    <property type="evidence" value="ECO:0007669"/>
    <property type="project" value="TreeGrafter"/>
</dbReference>
<dbReference type="STRING" id="1218108.GCA_000382425_00342"/>
<dbReference type="PANTHER" id="PTHR24567:SF26">
    <property type="entry name" value="REGULATORY PROTEIN YEIL"/>
    <property type="match status" value="1"/>
</dbReference>
<dbReference type="OrthoDB" id="5457083at2"/>